<dbReference type="AlphaFoldDB" id="A0A0F6Q772"/>
<protein>
    <submittedName>
        <fullName evidence="1">Uncharacterized protein</fullName>
    </submittedName>
</protein>
<organism evidence="1">
    <name type="scientific">Glypta fumiferanae</name>
    <dbReference type="NCBI Taxonomy" id="389681"/>
    <lineage>
        <taxon>Eukaryota</taxon>
        <taxon>Metazoa</taxon>
        <taxon>Ecdysozoa</taxon>
        <taxon>Arthropoda</taxon>
        <taxon>Hexapoda</taxon>
        <taxon>Insecta</taxon>
        <taxon>Pterygota</taxon>
        <taxon>Neoptera</taxon>
        <taxon>Endopterygota</taxon>
        <taxon>Hymenoptera</taxon>
        <taxon>Apocrita</taxon>
        <taxon>Ichneumonoidea</taxon>
        <taxon>Ichneumonidae</taxon>
        <taxon>Banchinae</taxon>
        <taxon>Glypta</taxon>
    </lineage>
</organism>
<proteinExistence type="predicted"/>
<reference evidence="1" key="1">
    <citation type="journal article" date="2015" name="J. Virol.">
        <title>Genomic and Proteomic Analyses Indicate that Banchine and Campoplegine Polydnaviruses Have Similar, if Not Identical, Viral Ancestors.</title>
        <authorList>
            <person name="Beliveau C."/>
            <person name="Cohen A."/>
            <person name="Stewart D."/>
            <person name="Periquet G."/>
            <person name="Djoumad A."/>
            <person name="Kuhn L."/>
            <person name="Stoltz D."/>
            <person name="Volkoff A.-N."/>
            <person name="Herniou E."/>
            <person name="Drezen J.-M."/>
            <person name="Cusson M."/>
        </authorList>
    </citation>
    <scope>NUCLEOTIDE SEQUENCE</scope>
</reference>
<name>A0A0F6Q772_9HYME</name>
<sequence>MYTANHTLQDPIKVALKRASSLKKNPPDREVCISISVRLSISFHRYVYMQLQVRTVFTHIHMYTCTNAKMWLLVEAMQKTTRRTRAFHDTLCINVWAIPFKIDTFPAKKYSTNKMPFFCTPPSIL</sequence>
<evidence type="ECO:0000313" key="1">
    <source>
        <dbReference type="EMBL" id="AKD28107.1"/>
    </source>
</evidence>
<dbReference type="EMBL" id="KP706800">
    <property type="protein sequence ID" value="AKD28107.1"/>
    <property type="molecule type" value="Genomic_DNA"/>
</dbReference>
<accession>A0A0F6Q772</accession>